<feature type="transmembrane region" description="Helical" evidence="1">
    <location>
        <begin position="62"/>
        <end position="79"/>
    </location>
</feature>
<dbReference type="Proteomes" id="UP000001213">
    <property type="component" value="Chromosome"/>
</dbReference>
<dbReference type="eggNOG" id="ENOG5032T1U">
    <property type="taxonomic scope" value="Bacteria"/>
</dbReference>
<keyword evidence="3" id="KW-1185">Reference proteome</keyword>
<feature type="transmembrane region" description="Helical" evidence="1">
    <location>
        <begin position="38"/>
        <end position="56"/>
    </location>
</feature>
<dbReference type="RefSeq" id="WP_013127780.1">
    <property type="nucleotide sequence ID" value="NC_014158.1"/>
</dbReference>
<feature type="transmembrane region" description="Helical" evidence="1">
    <location>
        <begin position="86"/>
        <end position="103"/>
    </location>
</feature>
<evidence type="ECO:0000313" key="3">
    <source>
        <dbReference type="Proteomes" id="UP000001213"/>
    </source>
</evidence>
<protein>
    <submittedName>
        <fullName evidence="2">Branched-chain amino acid transport</fullName>
    </submittedName>
</protein>
<dbReference type="HOGENOM" id="CLU_159912_0_0_11"/>
<gene>
    <name evidence="2" type="ordered locus">Tpau_3186</name>
</gene>
<dbReference type="AlphaFoldDB" id="D5UVJ1"/>
<feature type="transmembrane region" description="Helical" evidence="1">
    <location>
        <begin position="6"/>
        <end position="26"/>
    </location>
</feature>
<dbReference type="Pfam" id="PF05437">
    <property type="entry name" value="AzlD"/>
    <property type="match status" value="1"/>
</dbReference>
<keyword evidence="1" id="KW-0812">Transmembrane</keyword>
<name>D5UVJ1_TSUPD</name>
<evidence type="ECO:0000313" key="2">
    <source>
        <dbReference type="EMBL" id="ADG79773.1"/>
    </source>
</evidence>
<dbReference type="InterPro" id="IPR008407">
    <property type="entry name" value="Brnchd-chn_aa_trnsp_AzlD"/>
</dbReference>
<reference evidence="3" key="1">
    <citation type="submission" date="2010-03" db="EMBL/GenBank/DDBJ databases">
        <title>The complete chromosome of Tsukamurella paurometabola DSM 20162.</title>
        <authorList>
            <consortium name="US DOE Joint Genome Institute (JGI-PGF)"/>
            <person name="Lucas S."/>
            <person name="Copeland A."/>
            <person name="Lapidus A."/>
            <person name="Glavina del Rio T."/>
            <person name="Dalin E."/>
            <person name="Tice H."/>
            <person name="Bruce D."/>
            <person name="Goodwin L."/>
            <person name="Pitluck S."/>
            <person name="Kyrpides N."/>
            <person name="Mavromatis K."/>
            <person name="Ivanova N."/>
            <person name="Mikhailova N."/>
            <person name="Munk A.C."/>
            <person name="Brettin T."/>
            <person name="Detter J.C."/>
            <person name="Tapia R."/>
            <person name="Han C."/>
            <person name="Larimer F."/>
            <person name="Land M."/>
            <person name="Hauser L."/>
            <person name="Markowitz V."/>
            <person name="Cheng J.-F."/>
            <person name="Hugenholtz P."/>
            <person name="Woyke T."/>
            <person name="Wu D."/>
            <person name="Jando M."/>
            <person name="Brambilla E."/>
            <person name="Klenk H.-P."/>
            <person name="Eisen J.A."/>
        </authorList>
    </citation>
    <scope>NUCLEOTIDE SEQUENCE [LARGE SCALE GENOMIC DNA]</scope>
    <source>
        <strain evidence="3">ATCC 8368 / DSM 20162 / CCUG 35730 / CIP 100753 / JCM 10117 / KCTC 9821 / NBRC 16120 / NCIMB 702349 / NCTC 13040</strain>
    </source>
</reference>
<keyword evidence="1" id="KW-0472">Membrane</keyword>
<reference evidence="2 3" key="2">
    <citation type="journal article" date="2011" name="Stand. Genomic Sci.">
        <title>Complete genome sequence of Tsukamurella paurometabola type strain (no. 33).</title>
        <authorList>
            <person name="Munk A.C."/>
            <person name="Lapidus A."/>
            <person name="Lucas S."/>
            <person name="Nolan M."/>
            <person name="Tice H."/>
            <person name="Cheng J.F."/>
            <person name="Del Rio T.G."/>
            <person name="Goodwin L."/>
            <person name="Pitluck S."/>
            <person name="Liolios K."/>
            <person name="Huntemann M."/>
            <person name="Ivanova N."/>
            <person name="Mavromatis K."/>
            <person name="Mikhailova N."/>
            <person name="Pati A."/>
            <person name="Chen A."/>
            <person name="Palaniappan K."/>
            <person name="Tapia R."/>
            <person name="Han C."/>
            <person name="Land M."/>
            <person name="Hauser L."/>
            <person name="Chang Y.J."/>
            <person name="Jeffries C.D."/>
            <person name="Brettin T."/>
            <person name="Yasawong M."/>
            <person name="Brambilla E.M."/>
            <person name="Rohde M."/>
            <person name="Sikorski J."/>
            <person name="Goker M."/>
            <person name="Detter J.C."/>
            <person name="Woyke T."/>
            <person name="Bristow J."/>
            <person name="Eisen J.A."/>
            <person name="Markowitz V."/>
            <person name="Hugenholtz P."/>
            <person name="Kyrpides N.C."/>
            <person name="Klenk H.P."/>
        </authorList>
    </citation>
    <scope>NUCLEOTIDE SEQUENCE [LARGE SCALE GENOMIC DNA]</scope>
    <source>
        <strain evidence="3">ATCC 8368 / DSM 20162 / CCUG 35730 / CIP 100753 / JCM 10117 / KCTC 9821 / NBRC 16120 / NCIMB 702349 / NCTC 13040</strain>
    </source>
</reference>
<dbReference type="EMBL" id="CP001966">
    <property type="protein sequence ID" value="ADG79773.1"/>
    <property type="molecule type" value="Genomic_DNA"/>
</dbReference>
<sequence length="104" mass="10434">MTGILWAGAALAVVTLAFRAVGPVVAGRFELSPRARRIVDLCALALLAGVMATSAVADGRDFGGFARLAGVAVAGVLAWRRAPLPLVILAAGGTAAVLRLAGIE</sequence>
<dbReference type="KEGG" id="tpr:Tpau_3186"/>
<organism evidence="2 3">
    <name type="scientific">Tsukamurella paurometabola (strain ATCC 8368 / DSM 20162 / CCUG 35730 / CIP 100753 / JCM 10117 / KCTC 9821 / NBRC 16120 / NCIMB 702349 / NCTC 13040)</name>
    <name type="common">Corynebacterium paurometabolum</name>
    <dbReference type="NCBI Taxonomy" id="521096"/>
    <lineage>
        <taxon>Bacteria</taxon>
        <taxon>Bacillati</taxon>
        <taxon>Actinomycetota</taxon>
        <taxon>Actinomycetes</taxon>
        <taxon>Mycobacteriales</taxon>
        <taxon>Tsukamurellaceae</taxon>
        <taxon>Tsukamurella</taxon>
    </lineage>
</organism>
<keyword evidence="1" id="KW-1133">Transmembrane helix</keyword>
<evidence type="ECO:0000256" key="1">
    <source>
        <dbReference type="SAM" id="Phobius"/>
    </source>
</evidence>
<accession>D5UVJ1</accession>
<dbReference type="STRING" id="521096.Tpau_3186"/>
<proteinExistence type="predicted"/>